<proteinExistence type="predicted"/>
<dbReference type="Proteomes" id="UP000778951">
    <property type="component" value="Unassembled WGS sequence"/>
</dbReference>
<keyword evidence="2" id="KW-1185">Reference proteome</keyword>
<dbReference type="RefSeq" id="WP_167696029.1">
    <property type="nucleotide sequence ID" value="NZ_CP118181.1"/>
</dbReference>
<comment type="caution">
    <text evidence="1">The sequence shown here is derived from an EMBL/GenBank/DDBJ whole genome shotgun (WGS) entry which is preliminary data.</text>
</comment>
<evidence type="ECO:0000313" key="2">
    <source>
        <dbReference type="Proteomes" id="UP000778951"/>
    </source>
</evidence>
<evidence type="ECO:0000313" key="1">
    <source>
        <dbReference type="EMBL" id="NIZ69961.1"/>
    </source>
</evidence>
<sequence length="535" mass="62623">MWSFRRKARAVEVTPWQAFGQQWSERFGAEILFREASESQDFKEVSAHWLVHKAQILACVVGERSQSIQTLLRAMPSVNASYDTHHFSFFTTPSPAIDGILDDFSSYNIEVAGGRYYVWLEPSLYAMDMEPKPMSNRLFGYALFYRLLIPRFKEQEKSFGWHVHQVKELRTWQESADWASLEVIGQSASKEVRYQFWLAWPQKGDSQGICAQIMKRFCYHTARFWQREGIELIYKETKHPLSLQQVLAMQGEIRYKEPYRLPFLLLMNQQAVRNIALGLGGSDLPFWSAYHYSMLRIWATYGSSLQHIAVYGAVESKGRLASLADLLFYLPMSEQEKILHNFVSVSYGSKIRALFAYQHALDPEDVRWMVSDFFPSDLCARLPKALMSGWQEQSASLDVEQWQHLNEEVLLSLVRAIMQGRLVVNAWTKALLLAEIFEPHQRQYIQKFEQSYRLFLEHWQALSERERIFIVEQVHNGQWRELLVVKPKLLSLLKPAMSQRRYHLLDEELHLSPDSQSIAYQELTRILEKIVYITL</sequence>
<name>A0A968GHJ7_9SPIO</name>
<protein>
    <submittedName>
        <fullName evidence="1">Uncharacterized protein</fullName>
    </submittedName>
</protein>
<dbReference type="EMBL" id="JAATLM010000001">
    <property type="protein sequence ID" value="NIZ69961.1"/>
    <property type="molecule type" value="Genomic_DNA"/>
</dbReference>
<dbReference type="AlphaFoldDB" id="A0A968GHJ7"/>
<reference evidence="1" key="1">
    <citation type="submission" date="2020-03" db="EMBL/GenBank/DDBJ databases">
        <title>Spirochaetal bacteria isolated from arthropods constitute a novel genus Entomospira genus novum within the order Spirochaetales.</title>
        <authorList>
            <person name="Grana-Miraglia L."/>
            <person name="Sikutova S."/>
            <person name="Fingerle V."/>
            <person name="Sing A."/>
            <person name="Castillo-Ramirez S."/>
            <person name="Margos G."/>
            <person name="Rudolf I."/>
        </authorList>
    </citation>
    <scope>NUCLEOTIDE SEQUENCE</scope>
    <source>
        <strain evidence="1">BR149</strain>
    </source>
</reference>
<gene>
    <name evidence="1" type="ORF">HCT48_07045</name>
</gene>
<organism evidence="1 2">
    <name type="scientific">Entomospira culicis</name>
    <dbReference type="NCBI Taxonomy" id="2719989"/>
    <lineage>
        <taxon>Bacteria</taxon>
        <taxon>Pseudomonadati</taxon>
        <taxon>Spirochaetota</taxon>
        <taxon>Spirochaetia</taxon>
        <taxon>Spirochaetales</taxon>
        <taxon>Spirochaetaceae</taxon>
        <taxon>Entomospira</taxon>
    </lineage>
</organism>
<accession>A0A968GHJ7</accession>